<dbReference type="OrthoDB" id="3178004at2"/>
<keyword evidence="1" id="KW-1133">Transmembrane helix</keyword>
<feature type="domain" description="DUF1648" evidence="2">
    <location>
        <begin position="25"/>
        <end position="68"/>
    </location>
</feature>
<organism evidence="3 4">
    <name type="scientific">Demequina lutea</name>
    <dbReference type="NCBI Taxonomy" id="431489"/>
    <lineage>
        <taxon>Bacteria</taxon>
        <taxon>Bacillati</taxon>
        <taxon>Actinomycetota</taxon>
        <taxon>Actinomycetes</taxon>
        <taxon>Micrococcales</taxon>
        <taxon>Demequinaceae</taxon>
        <taxon>Demequina</taxon>
    </lineage>
</organism>
<evidence type="ECO:0000256" key="1">
    <source>
        <dbReference type="SAM" id="Phobius"/>
    </source>
</evidence>
<sequence>MSEATQTPVVRRFILVALVAPAFLTIVAIALQLSWRHDLPDPIATHWGPLGAADGFGGLATILIVAAVLGLGLPALIAATTLPLLMRGARGANFRFMAALAVGLSALSAVLNTWTVDLQRGLADAHNAPSVFPALVAGFGAAAVAGVTGWLFQPRQQAVVPGLTHAVPLGLAPGERAVWMRTAAMARPFRILLFVIVAGLGLATAGLWIAGQTAAAWIYLGTTALVALAFAAATTFHVRVDETGVTAVSALGVPRFGVAIADVADAGVARVNGFAEFGGWGIRQRPGALGIILRNGESLQVTRRNGRRLVITVDDAETAAALLLAFAKRASTMPPAAP</sequence>
<accession>A0A7Z0CL33</accession>
<keyword evidence="1" id="KW-0472">Membrane</keyword>
<reference evidence="3 4" key="1">
    <citation type="submission" date="2020-07" db="EMBL/GenBank/DDBJ databases">
        <title>Sequencing the genomes of 1000 actinobacteria strains.</title>
        <authorList>
            <person name="Klenk H.-P."/>
        </authorList>
    </citation>
    <scope>NUCLEOTIDE SEQUENCE [LARGE SCALE GENOMIC DNA]</scope>
    <source>
        <strain evidence="3 4">DSM 19970</strain>
    </source>
</reference>
<dbReference type="Pfam" id="PF07853">
    <property type="entry name" value="DUF1648"/>
    <property type="match status" value="1"/>
</dbReference>
<feature type="transmembrane region" description="Helical" evidence="1">
    <location>
        <begin position="12"/>
        <end position="35"/>
    </location>
</feature>
<keyword evidence="4" id="KW-1185">Reference proteome</keyword>
<evidence type="ECO:0000313" key="3">
    <source>
        <dbReference type="EMBL" id="NYI42345.1"/>
    </source>
</evidence>
<dbReference type="AlphaFoldDB" id="A0A7Z0CL33"/>
<comment type="caution">
    <text evidence="3">The sequence shown here is derived from an EMBL/GenBank/DDBJ whole genome shotgun (WGS) entry which is preliminary data.</text>
</comment>
<proteinExistence type="predicted"/>
<feature type="transmembrane region" description="Helical" evidence="1">
    <location>
        <begin position="131"/>
        <end position="152"/>
    </location>
</feature>
<evidence type="ECO:0000313" key="4">
    <source>
        <dbReference type="Proteomes" id="UP000547973"/>
    </source>
</evidence>
<gene>
    <name evidence="3" type="ORF">BKA03_002464</name>
</gene>
<feature type="transmembrane region" description="Helical" evidence="1">
    <location>
        <begin position="189"/>
        <end position="210"/>
    </location>
</feature>
<feature type="transmembrane region" description="Helical" evidence="1">
    <location>
        <begin position="94"/>
        <end position="111"/>
    </location>
</feature>
<feature type="transmembrane region" description="Helical" evidence="1">
    <location>
        <begin position="216"/>
        <end position="236"/>
    </location>
</feature>
<dbReference type="EMBL" id="JACBZO010000001">
    <property type="protein sequence ID" value="NYI42345.1"/>
    <property type="molecule type" value="Genomic_DNA"/>
</dbReference>
<evidence type="ECO:0000259" key="2">
    <source>
        <dbReference type="Pfam" id="PF07853"/>
    </source>
</evidence>
<feature type="transmembrane region" description="Helical" evidence="1">
    <location>
        <begin position="55"/>
        <end position="82"/>
    </location>
</feature>
<dbReference type="Proteomes" id="UP000547973">
    <property type="component" value="Unassembled WGS sequence"/>
</dbReference>
<dbReference type="InterPro" id="IPR012867">
    <property type="entry name" value="DUF1648"/>
</dbReference>
<dbReference type="RefSeq" id="WP_062074188.1">
    <property type="nucleotide sequence ID" value="NZ_BBRC01000002.1"/>
</dbReference>
<keyword evidence="1" id="KW-0812">Transmembrane</keyword>
<protein>
    <recommendedName>
        <fullName evidence="2">DUF1648 domain-containing protein</fullName>
    </recommendedName>
</protein>
<name>A0A7Z0CL33_9MICO</name>